<comment type="caution">
    <text evidence="1">The sequence shown here is derived from an EMBL/GenBank/DDBJ whole genome shotgun (WGS) entry which is preliminary data.</text>
</comment>
<accession>A0ABR1IXY5</accession>
<keyword evidence="2" id="KW-1185">Reference proteome</keyword>
<reference evidence="1 2" key="1">
    <citation type="submission" date="2024-01" db="EMBL/GenBank/DDBJ databases">
        <title>A draft genome for the cacao thread blight pathogen Marasmiellus scandens.</title>
        <authorList>
            <person name="Baruah I.K."/>
            <person name="Leung J."/>
            <person name="Bukari Y."/>
            <person name="Amoako-Attah I."/>
            <person name="Meinhardt L.W."/>
            <person name="Bailey B.A."/>
            <person name="Cohen S.P."/>
        </authorList>
    </citation>
    <scope>NUCLEOTIDE SEQUENCE [LARGE SCALE GENOMIC DNA]</scope>
    <source>
        <strain evidence="1 2">GH-19</strain>
    </source>
</reference>
<dbReference type="EMBL" id="JBANRG010000051">
    <property type="protein sequence ID" value="KAK7444283.1"/>
    <property type="molecule type" value="Genomic_DNA"/>
</dbReference>
<dbReference type="Proteomes" id="UP001498398">
    <property type="component" value="Unassembled WGS sequence"/>
</dbReference>
<organism evidence="1 2">
    <name type="scientific">Marasmiellus scandens</name>
    <dbReference type="NCBI Taxonomy" id="2682957"/>
    <lineage>
        <taxon>Eukaryota</taxon>
        <taxon>Fungi</taxon>
        <taxon>Dikarya</taxon>
        <taxon>Basidiomycota</taxon>
        <taxon>Agaricomycotina</taxon>
        <taxon>Agaricomycetes</taxon>
        <taxon>Agaricomycetidae</taxon>
        <taxon>Agaricales</taxon>
        <taxon>Marasmiineae</taxon>
        <taxon>Omphalotaceae</taxon>
        <taxon>Marasmiellus</taxon>
    </lineage>
</organism>
<evidence type="ECO:0000313" key="2">
    <source>
        <dbReference type="Proteomes" id="UP001498398"/>
    </source>
</evidence>
<protein>
    <submittedName>
        <fullName evidence="1">Uncharacterized protein</fullName>
    </submittedName>
</protein>
<gene>
    <name evidence="1" type="ORF">VKT23_015293</name>
</gene>
<name>A0ABR1IXY5_9AGAR</name>
<sequence length="177" mass="20842">MEPPYRPIMPNSANHAITTLRLLVWQWLKHFILPPLTSTHLLLSPSPEGNPESRPDAPNFSEWQLLQIMGLPFEFPFIRVRMSQLFRWIQPLYNQSYTNEIRNHFWVHLEFRESQQVSDPSVWTLYSVHHRDITTLLGQVIIPREAYFANRHNIDALLILLSMTSSVITEKNVQITE</sequence>
<evidence type="ECO:0000313" key="1">
    <source>
        <dbReference type="EMBL" id="KAK7444283.1"/>
    </source>
</evidence>
<proteinExistence type="predicted"/>